<keyword evidence="3 6" id="KW-0560">Oxidoreductase</keyword>
<proteinExistence type="predicted"/>
<name>A0ABV6JFL4_9BACL</name>
<evidence type="ECO:0000313" key="6">
    <source>
        <dbReference type="EMBL" id="MFC0393655.1"/>
    </source>
</evidence>
<keyword evidence="7" id="KW-1185">Reference proteome</keyword>
<keyword evidence="4" id="KW-0408">Iron</keyword>
<keyword evidence="1" id="KW-0004">4Fe-4S</keyword>
<gene>
    <name evidence="6" type="ORF">ACFFJ8_20075</name>
</gene>
<evidence type="ECO:0000256" key="2">
    <source>
        <dbReference type="ARBA" id="ARBA00022723"/>
    </source>
</evidence>
<accession>A0ABV6JFL4</accession>
<sequence length="430" mass="46005">MVKTYKERERNIPIAGSSNVIVCGGGPAGVSAAIAAARMGASTVLLENHGCLGGIWTAGLLCWIIDARNKTGLMSEIMERLDRRGARRQSQGSDFTYDPEEMKYLLDVLCEEVGVQVQLHTRVASAIVNDGGTITGVVTESKSGRQAWMADIVIDATGDGDVAALAGCRYDMGRRENGQTQPLSLMAMVSGLPRHAEPYTMNGMNEHPKHRLLEQIKLAGLTPSYSAPSLFQVRDDLFALMANHEYGVSCNNAAGITRATRQARKELHTLIDGLRSLGGDWSQLHIVGTAAQIGVRDGRRISGLYTVTEKDVLGGARHHDSICRVSYGVDIHSTDPAAGKGFGNDGVRSLPYDIPFRALIAADVNGLLLAGRCISGDFIAHSSYRVTGNAVAMGHAAGTAAALAALYKRLPQQLEWLDIQRGIQKTGGIV</sequence>
<dbReference type="Pfam" id="PF12831">
    <property type="entry name" value="FAD_oxidored"/>
    <property type="match status" value="1"/>
</dbReference>
<protein>
    <submittedName>
        <fullName evidence="6">FAD-dependent oxidoreductase</fullName>
        <ecNumber evidence="6">1.-.-.-</ecNumber>
    </submittedName>
</protein>
<evidence type="ECO:0000256" key="3">
    <source>
        <dbReference type="ARBA" id="ARBA00023002"/>
    </source>
</evidence>
<dbReference type="InterPro" id="IPR036188">
    <property type="entry name" value="FAD/NAD-bd_sf"/>
</dbReference>
<reference evidence="6 7" key="1">
    <citation type="submission" date="2024-09" db="EMBL/GenBank/DDBJ databases">
        <authorList>
            <person name="Sun Q."/>
            <person name="Mori K."/>
        </authorList>
    </citation>
    <scope>NUCLEOTIDE SEQUENCE [LARGE SCALE GENOMIC DNA]</scope>
    <source>
        <strain evidence="6 7">CCM 4839</strain>
    </source>
</reference>
<evidence type="ECO:0000256" key="1">
    <source>
        <dbReference type="ARBA" id="ARBA00022485"/>
    </source>
</evidence>
<evidence type="ECO:0000256" key="5">
    <source>
        <dbReference type="ARBA" id="ARBA00023014"/>
    </source>
</evidence>
<evidence type="ECO:0000313" key="7">
    <source>
        <dbReference type="Proteomes" id="UP001589818"/>
    </source>
</evidence>
<keyword evidence="2" id="KW-0479">Metal-binding</keyword>
<dbReference type="PRINTS" id="PR00411">
    <property type="entry name" value="PNDRDTASEI"/>
</dbReference>
<dbReference type="EMBL" id="JBHLVF010000034">
    <property type="protein sequence ID" value="MFC0393655.1"/>
    <property type="molecule type" value="Genomic_DNA"/>
</dbReference>
<dbReference type="SUPFAM" id="SSF51905">
    <property type="entry name" value="FAD/NAD(P)-binding domain"/>
    <property type="match status" value="1"/>
</dbReference>
<organism evidence="6 7">
    <name type="scientific">Paenibacillus mendelii</name>
    <dbReference type="NCBI Taxonomy" id="206163"/>
    <lineage>
        <taxon>Bacteria</taxon>
        <taxon>Bacillati</taxon>
        <taxon>Bacillota</taxon>
        <taxon>Bacilli</taxon>
        <taxon>Bacillales</taxon>
        <taxon>Paenibacillaceae</taxon>
        <taxon>Paenibacillus</taxon>
    </lineage>
</organism>
<dbReference type="PANTHER" id="PTHR43498:SF1">
    <property type="entry name" value="COB--COM HETERODISULFIDE REDUCTASE IRON-SULFUR SUBUNIT A"/>
    <property type="match status" value="1"/>
</dbReference>
<dbReference type="Gene3D" id="3.50.50.60">
    <property type="entry name" value="FAD/NAD(P)-binding domain"/>
    <property type="match status" value="1"/>
</dbReference>
<dbReference type="RefSeq" id="WP_204820655.1">
    <property type="nucleotide sequence ID" value="NZ_JANHOF010000008.1"/>
</dbReference>
<dbReference type="InterPro" id="IPR039650">
    <property type="entry name" value="HdrA-like"/>
</dbReference>
<dbReference type="Proteomes" id="UP001589818">
    <property type="component" value="Unassembled WGS sequence"/>
</dbReference>
<keyword evidence="5" id="KW-0411">Iron-sulfur</keyword>
<dbReference type="EC" id="1.-.-.-" evidence="6"/>
<comment type="caution">
    <text evidence="6">The sequence shown here is derived from an EMBL/GenBank/DDBJ whole genome shotgun (WGS) entry which is preliminary data.</text>
</comment>
<dbReference type="PANTHER" id="PTHR43498">
    <property type="entry name" value="FERREDOXIN:COB-COM HETERODISULFIDE REDUCTASE SUBUNIT A"/>
    <property type="match status" value="1"/>
</dbReference>
<evidence type="ECO:0000256" key="4">
    <source>
        <dbReference type="ARBA" id="ARBA00023004"/>
    </source>
</evidence>
<dbReference type="GO" id="GO:0016491">
    <property type="term" value="F:oxidoreductase activity"/>
    <property type="evidence" value="ECO:0007669"/>
    <property type="project" value="UniProtKB-KW"/>
</dbReference>